<feature type="domain" description="L,D-TPase catalytic" evidence="9">
    <location>
        <begin position="56"/>
        <end position="165"/>
    </location>
</feature>
<evidence type="ECO:0000313" key="11">
    <source>
        <dbReference type="Proteomes" id="UP000782554"/>
    </source>
</evidence>
<evidence type="ECO:0000256" key="5">
    <source>
        <dbReference type="ARBA" id="ARBA00022984"/>
    </source>
</evidence>
<dbReference type="InterPro" id="IPR038063">
    <property type="entry name" value="Transpep_catalytic_dom"/>
</dbReference>
<protein>
    <submittedName>
        <fullName evidence="10">L,D-transpeptidase family protein</fullName>
    </submittedName>
</protein>
<organism evidence="10 11">
    <name type="scientific">Qipengyuania mesophila</name>
    <dbReference type="NCBI Taxonomy" id="2867246"/>
    <lineage>
        <taxon>Bacteria</taxon>
        <taxon>Pseudomonadati</taxon>
        <taxon>Pseudomonadota</taxon>
        <taxon>Alphaproteobacteria</taxon>
        <taxon>Sphingomonadales</taxon>
        <taxon>Erythrobacteraceae</taxon>
        <taxon>Qipengyuania</taxon>
    </lineage>
</organism>
<comment type="pathway">
    <text evidence="1 7">Cell wall biogenesis; peptidoglycan biosynthesis.</text>
</comment>
<proteinExistence type="inferred from homology"/>
<feature type="active site" description="Nucleophile" evidence="7">
    <location>
        <position position="141"/>
    </location>
</feature>
<feature type="chain" id="PRO_5045404020" evidence="8">
    <location>
        <begin position="23"/>
        <end position="323"/>
    </location>
</feature>
<dbReference type="RefSeq" id="WP_221599675.1">
    <property type="nucleotide sequence ID" value="NZ_CAXPSY010000014.1"/>
</dbReference>
<dbReference type="NCBIfam" id="NF004785">
    <property type="entry name" value="PRK06132.1-2"/>
    <property type="match status" value="1"/>
</dbReference>
<evidence type="ECO:0000256" key="4">
    <source>
        <dbReference type="ARBA" id="ARBA00022960"/>
    </source>
</evidence>
<dbReference type="Pfam" id="PF03734">
    <property type="entry name" value="YkuD"/>
    <property type="match status" value="1"/>
</dbReference>
<dbReference type="PANTHER" id="PTHR30582">
    <property type="entry name" value="L,D-TRANSPEPTIDASE"/>
    <property type="match status" value="1"/>
</dbReference>
<dbReference type="Proteomes" id="UP000782554">
    <property type="component" value="Unassembled WGS sequence"/>
</dbReference>
<gene>
    <name evidence="10" type="ORF">K3181_00150</name>
</gene>
<evidence type="ECO:0000256" key="2">
    <source>
        <dbReference type="ARBA" id="ARBA00005992"/>
    </source>
</evidence>
<comment type="similarity">
    <text evidence="2">Belongs to the YkuD family.</text>
</comment>
<feature type="active site" description="Proton donor/acceptor" evidence="7">
    <location>
        <position position="128"/>
    </location>
</feature>
<evidence type="ECO:0000256" key="7">
    <source>
        <dbReference type="PROSITE-ProRule" id="PRU01373"/>
    </source>
</evidence>
<dbReference type="CDD" id="cd16913">
    <property type="entry name" value="YkuD_like"/>
    <property type="match status" value="1"/>
</dbReference>
<keyword evidence="5 7" id="KW-0573">Peptidoglycan synthesis</keyword>
<evidence type="ECO:0000259" key="9">
    <source>
        <dbReference type="PROSITE" id="PS52029"/>
    </source>
</evidence>
<evidence type="ECO:0000256" key="3">
    <source>
        <dbReference type="ARBA" id="ARBA00022679"/>
    </source>
</evidence>
<keyword evidence="8" id="KW-0732">Signal</keyword>
<evidence type="ECO:0000256" key="8">
    <source>
        <dbReference type="SAM" id="SignalP"/>
    </source>
</evidence>
<evidence type="ECO:0000256" key="1">
    <source>
        <dbReference type="ARBA" id="ARBA00004752"/>
    </source>
</evidence>
<evidence type="ECO:0000313" key="10">
    <source>
        <dbReference type="EMBL" id="MBX7499849.1"/>
    </source>
</evidence>
<comment type="caution">
    <text evidence="10">The sequence shown here is derived from an EMBL/GenBank/DDBJ whole genome shotgun (WGS) entry which is preliminary data.</text>
</comment>
<feature type="signal peptide" evidence="8">
    <location>
        <begin position="1"/>
        <end position="22"/>
    </location>
</feature>
<accession>A0ABS7JQE5</accession>
<keyword evidence="4 7" id="KW-0133">Cell shape</keyword>
<dbReference type="PANTHER" id="PTHR30582:SF2">
    <property type="entry name" value="L,D-TRANSPEPTIDASE YCIB-RELATED"/>
    <property type="match status" value="1"/>
</dbReference>
<reference evidence="10 11" key="1">
    <citation type="submission" date="2021-08" db="EMBL/GenBank/DDBJ databases">
        <title>Comparative Genomics Analysis of the Genus Qipengyuania Reveals Extensive Genetic Diversity and Metabolic Versatility, Including the Description of Fifteen Novel Species.</title>
        <authorList>
            <person name="Liu Y."/>
        </authorList>
    </citation>
    <scope>NUCLEOTIDE SEQUENCE [LARGE SCALE GENOMIC DNA]</scope>
    <source>
        <strain evidence="10 11">YG27</strain>
    </source>
</reference>
<dbReference type="InterPro" id="IPR005490">
    <property type="entry name" value="LD_TPept_cat_dom"/>
</dbReference>
<dbReference type="PROSITE" id="PS52029">
    <property type="entry name" value="LD_TPASE"/>
    <property type="match status" value="1"/>
</dbReference>
<keyword evidence="6 7" id="KW-0961">Cell wall biogenesis/degradation</keyword>
<dbReference type="InterPro" id="IPR050979">
    <property type="entry name" value="LD-transpeptidase"/>
</dbReference>
<keyword evidence="11" id="KW-1185">Reference proteome</keyword>
<sequence length="323" mass="33359">MKRATLLMAVGLAALGVTAAQAQPVDRGDRPILEVVTALETGEFVWAPELSPQGPMLLVVNLASQRAVLFRNGVPIAASTVSTGREGYETPTGVFTILQKRKEHYSNLYDDAPMPNMQRLTWGGVALHAGNLPGYPASHGCIRLPMAFSALLFDTTSLGMTVVITDVPAAPQVSAAPGVAVVGGAAGKQSIEAASFEWHPERVTSGVVSVVVSVADQRAVVLRSGIEIGSAPVRVDGALAGPIAYVLSAADESGRQWLKLDLAGSGEGSEIGADEADRFLAPTAFRSAVNDILKPGTVVIVTPQSLAAASAGENVTVIEAGES</sequence>
<keyword evidence="3" id="KW-0808">Transferase</keyword>
<evidence type="ECO:0000256" key="6">
    <source>
        <dbReference type="ARBA" id="ARBA00023316"/>
    </source>
</evidence>
<dbReference type="SUPFAM" id="SSF141523">
    <property type="entry name" value="L,D-transpeptidase catalytic domain-like"/>
    <property type="match status" value="1"/>
</dbReference>
<dbReference type="EMBL" id="JAIGNU010000001">
    <property type="protein sequence ID" value="MBX7499849.1"/>
    <property type="molecule type" value="Genomic_DNA"/>
</dbReference>
<name>A0ABS7JQE5_9SPHN</name>
<dbReference type="Gene3D" id="2.40.440.10">
    <property type="entry name" value="L,D-transpeptidase catalytic domain-like"/>
    <property type="match status" value="1"/>
</dbReference>